<dbReference type="Pfam" id="PF00622">
    <property type="entry name" value="SPRY"/>
    <property type="match status" value="1"/>
</dbReference>
<feature type="domain" description="B30.2/SPRY" evidence="10">
    <location>
        <begin position="341"/>
        <end position="535"/>
    </location>
</feature>
<keyword evidence="7" id="KW-0175">Coiled coil</keyword>
<dbReference type="Pfam" id="PF13765">
    <property type="entry name" value="PRY"/>
    <property type="match status" value="2"/>
</dbReference>
<dbReference type="SMART" id="SM00184">
    <property type="entry name" value="RING"/>
    <property type="match status" value="1"/>
</dbReference>
<sequence length="943" mass="105871">MAEAGDLLDEDQFNCSVCLDLLKDPVTIPCGHSYCMGCIKGTWDQEGKAGANSCPQCRQTFAPRPVLNVNAVMAEVLKKLKKTGVETPSPDNCYAEPGDVVCDVCTGRKNKAIKSCLVCLASYCETHLKLHNKLNPGKRHKLIDATGKLQDKICSHHDIVLQVYCRTDQQCICLLCTMDEHKGHDTVSIAAERSEKQEQLGSLQKKFQKKIKDREEELQELRQAVDSLTRSAKEVVEDGDRTFTEMIRSLVQRRSELKDVIKAQKKAAVSEAEGLLDQLEKEIDELKKGDAELEQISHSEDHIHFLQSLCSPPGSEELPSININPKCSFEDVKKTVSQLKEQLENLSQNELAEISKQDTSSVTLDENTASTSLRLNGDKYVAAGQTQSRPNHAERFVNLPQVLCREGLTGCCYWEVQWSGNGGIDIAVAYKGVNRKEGVGNFRCNDKSWSLFCSPNSYYFYHNSKSAVLPFTRSFKIGVYLDHRAGALSFYSVSGTMTLLHREFTWTTGQEFCPSIVSLGTHKMAQAADLEQIQFSCSICLDLLKDPTFTPRPVLNINTLLAEVVKKSKKKKLKAAPPAHGYAHPGDVECDVCTGKKRKAIKSCLVCLSSYCESDLKLHDKLNRGKRHKLTDATGQLQDKICSVHDKLLEIYCRADQQCICYLCTMDEHRRHDTVSITTGRTEKQQLEQEIAEIKRRDAELEKLAHVEDHIHFLQVTLSVSQSDTNTLSVKSKLSHLLQMRDLSIILPLEPKTREDFLKYAWKVTLDPNTVNQDLNISDDDRRVSAGSRRSFCDHPDRFDFWRQVLCREGLSGCCYWEVQLDGNSGIHVAVSYKGISRKGNGNNSSFGQNIKSWSLLCSPSGYTFYHINKETPVSVYGARPTELEILKERLLYWAIAKVGPLNFQCWAGEGVQALRLHTEEPGGPDSVRVQPLFYCELTPGHC</sequence>
<dbReference type="GO" id="GO:0045087">
    <property type="term" value="P:innate immune response"/>
    <property type="evidence" value="ECO:0007669"/>
    <property type="project" value="UniProtKB-KW"/>
</dbReference>
<dbReference type="STRING" id="113540.ENSSFOP00015048368"/>
<dbReference type="InterPro" id="IPR001841">
    <property type="entry name" value="Znf_RING"/>
</dbReference>
<organism evidence="11 12">
    <name type="scientific">Scleropages formosus</name>
    <name type="common">Asian bonytongue</name>
    <name type="synonym">Osteoglossum formosum</name>
    <dbReference type="NCBI Taxonomy" id="113540"/>
    <lineage>
        <taxon>Eukaryota</taxon>
        <taxon>Metazoa</taxon>
        <taxon>Chordata</taxon>
        <taxon>Craniata</taxon>
        <taxon>Vertebrata</taxon>
        <taxon>Euteleostomi</taxon>
        <taxon>Actinopterygii</taxon>
        <taxon>Neopterygii</taxon>
        <taxon>Teleostei</taxon>
        <taxon>Osteoglossocephala</taxon>
        <taxon>Osteoglossomorpha</taxon>
        <taxon>Osteoglossiformes</taxon>
        <taxon>Osteoglossidae</taxon>
        <taxon>Scleropages</taxon>
    </lineage>
</organism>
<dbReference type="InterPro" id="IPR058030">
    <property type="entry name" value="TRIM8/14/16/25/29/45/65_CC"/>
</dbReference>
<feature type="domain" description="B box-type" evidence="9">
    <location>
        <begin position="637"/>
        <end position="677"/>
    </location>
</feature>
<feature type="coiled-coil region" evidence="7">
    <location>
        <begin position="677"/>
        <end position="704"/>
    </location>
</feature>
<evidence type="ECO:0000256" key="1">
    <source>
        <dbReference type="ARBA" id="ARBA00022588"/>
    </source>
</evidence>
<keyword evidence="1" id="KW-0399">Innate immunity</keyword>
<keyword evidence="2" id="KW-0479">Metal-binding</keyword>
<dbReference type="Gene3D" id="2.60.120.920">
    <property type="match status" value="2"/>
</dbReference>
<gene>
    <name evidence="11" type="ORF">Z043_123088</name>
</gene>
<protein>
    <recommendedName>
        <fullName evidence="13">Tripartite motif-containing protein 16-like</fullName>
    </recommendedName>
</protein>
<dbReference type="InterPro" id="IPR051051">
    <property type="entry name" value="E3_ubiq-ligase_TRIM/RNF"/>
</dbReference>
<dbReference type="InterPro" id="IPR043136">
    <property type="entry name" value="B30.2/SPRY_sf"/>
</dbReference>
<keyword evidence="5" id="KW-0391">Immunity</keyword>
<evidence type="ECO:0000256" key="4">
    <source>
        <dbReference type="ARBA" id="ARBA00022833"/>
    </source>
</evidence>
<evidence type="ECO:0000313" key="11">
    <source>
        <dbReference type="EMBL" id="KPP59034.1"/>
    </source>
</evidence>
<proteinExistence type="predicted"/>
<evidence type="ECO:0000256" key="5">
    <source>
        <dbReference type="ARBA" id="ARBA00022859"/>
    </source>
</evidence>
<dbReference type="InterPro" id="IPR001870">
    <property type="entry name" value="B30.2/SPRY"/>
</dbReference>
<keyword evidence="4" id="KW-0862">Zinc</keyword>
<evidence type="ECO:0008006" key="13">
    <source>
        <dbReference type="Google" id="ProtNLM"/>
    </source>
</evidence>
<dbReference type="SMART" id="SM00336">
    <property type="entry name" value="BBOX"/>
    <property type="match status" value="2"/>
</dbReference>
<name>A0A0P7W885_SCLFO</name>
<dbReference type="Pfam" id="PF25600">
    <property type="entry name" value="TRIM_CC"/>
    <property type="match status" value="2"/>
</dbReference>
<feature type="domain" description="RING-type" evidence="8">
    <location>
        <begin position="15"/>
        <end position="58"/>
    </location>
</feature>
<dbReference type="EMBL" id="JARO02012802">
    <property type="protein sequence ID" value="KPP59034.1"/>
    <property type="molecule type" value="Genomic_DNA"/>
</dbReference>
<dbReference type="InterPro" id="IPR003877">
    <property type="entry name" value="SPRY_dom"/>
</dbReference>
<dbReference type="Gene3D" id="4.10.830.40">
    <property type="match status" value="2"/>
</dbReference>
<dbReference type="Gene3D" id="3.30.160.60">
    <property type="entry name" value="Classic Zinc Finger"/>
    <property type="match status" value="2"/>
</dbReference>
<dbReference type="GO" id="GO:0005737">
    <property type="term" value="C:cytoplasm"/>
    <property type="evidence" value="ECO:0007669"/>
    <property type="project" value="UniProtKB-ARBA"/>
</dbReference>
<dbReference type="AlphaFoldDB" id="A0A0P7W885"/>
<dbReference type="InterPro" id="IPR017907">
    <property type="entry name" value="Znf_RING_CS"/>
</dbReference>
<evidence type="ECO:0000256" key="7">
    <source>
        <dbReference type="SAM" id="Coils"/>
    </source>
</evidence>
<dbReference type="InterPro" id="IPR006574">
    <property type="entry name" value="PRY"/>
</dbReference>
<dbReference type="Pfam" id="PF15227">
    <property type="entry name" value="zf-C3HC4_4"/>
    <property type="match status" value="1"/>
</dbReference>
<dbReference type="PROSITE" id="PS50119">
    <property type="entry name" value="ZF_BBOX"/>
    <property type="match status" value="2"/>
</dbReference>
<accession>A0A0P7W885</accession>
<feature type="coiled-coil region" evidence="7">
    <location>
        <begin position="262"/>
        <end position="296"/>
    </location>
</feature>
<dbReference type="InterPro" id="IPR013083">
    <property type="entry name" value="Znf_RING/FYVE/PHD"/>
</dbReference>
<dbReference type="CDD" id="cd19769">
    <property type="entry name" value="Bbox2_TRIM16-like"/>
    <property type="match status" value="2"/>
</dbReference>
<reference evidence="11 12" key="1">
    <citation type="submission" date="2015-08" db="EMBL/GenBank/DDBJ databases">
        <title>The genome of the Asian arowana (Scleropages formosus).</title>
        <authorList>
            <person name="Tan M.H."/>
            <person name="Gan H.M."/>
            <person name="Croft L.J."/>
            <person name="Austin C.M."/>
        </authorList>
    </citation>
    <scope>NUCLEOTIDE SEQUENCE [LARGE SCALE GENOMIC DNA]</scope>
    <source>
        <strain evidence="11">Aro1</strain>
    </source>
</reference>
<evidence type="ECO:0000256" key="6">
    <source>
        <dbReference type="PROSITE-ProRule" id="PRU00024"/>
    </source>
</evidence>
<evidence type="ECO:0000259" key="9">
    <source>
        <dbReference type="PROSITE" id="PS50119"/>
    </source>
</evidence>
<dbReference type="Proteomes" id="UP000034805">
    <property type="component" value="Unassembled WGS sequence"/>
</dbReference>
<dbReference type="InterPro" id="IPR013320">
    <property type="entry name" value="ConA-like_dom_sf"/>
</dbReference>
<dbReference type="Pfam" id="PF00643">
    <property type="entry name" value="zf-B_box"/>
    <property type="match status" value="2"/>
</dbReference>
<evidence type="ECO:0000256" key="3">
    <source>
        <dbReference type="ARBA" id="ARBA00022771"/>
    </source>
</evidence>
<dbReference type="PANTHER" id="PTHR25465:SF5">
    <property type="entry name" value="E3 UBIQUITIN_ISG15 LIGASE TRIM25-RELATED"/>
    <property type="match status" value="1"/>
</dbReference>
<dbReference type="PANTHER" id="PTHR25465">
    <property type="entry name" value="B-BOX DOMAIN CONTAINING"/>
    <property type="match status" value="1"/>
</dbReference>
<feature type="domain" description="B box-type" evidence="9">
    <location>
        <begin position="149"/>
        <end position="189"/>
    </location>
</feature>
<evidence type="ECO:0000259" key="8">
    <source>
        <dbReference type="PROSITE" id="PS50089"/>
    </source>
</evidence>
<dbReference type="Gene3D" id="3.30.40.10">
    <property type="entry name" value="Zinc/RING finger domain, C3HC4 (zinc finger)"/>
    <property type="match status" value="1"/>
</dbReference>
<evidence type="ECO:0000313" key="12">
    <source>
        <dbReference type="Proteomes" id="UP000034805"/>
    </source>
</evidence>
<feature type="domain" description="B30.2/SPRY" evidence="10">
    <location>
        <begin position="744"/>
        <end position="943"/>
    </location>
</feature>
<dbReference type="SUPFAM" id="SSF57845">
    <property type="entry name" value="B-box zinc-binding domain"/>
    <property type="match status" value="2"/>
</dbReference>
<dbReference type="GO" id="GO:0008270">
    <property type="term" value="F:zinc ion binding"/>
    <property type="evidence" value="ECO:0007669"/>
    <property type="project" value="UniProtKB-KW"/>
</dbReference>
<keyword evidence="3 6" id="KW-0863">Zinc-finger</keyword>
<dbReference type="InterPro" id="IPR000315">
    <property type="entry name" value="Znf_B-box"/>
</dbReference>
<comment type="caution">
    <text evidence="11">The sequence shown here is derived from an EMBL/GenBank/DDBJ whole genome shotgun (WGS) entry which is preliminary data.</text>
</comment>
<evidence type="ECO:0000256" key="2">
    <source>
        <dbReference type="ARBA" id="ARBA00022723"/>
    </source>
</evidence>
<feature type="coiled-coil region" evidence="7">
    <location>
        <begin position="204"/>
        <end position="238"/>
    </location>
</feature>
<dbReference type="PROSITE" id="PS00518">
    <property type="entry name" value="ZF_RING_1"/>
    <property type="match status" value="1"/>
</dbReference>
<dbReference type="SMART" id="SM00589">
    <property type="entry name" value="PRY"/>
    <property type="match status" value="2"/>
</dbReference>
<dbReference type="SUPFAM" id="SSF49899">
    <property type="entry name" value="Concanavalin A-like lectins/glucanases"/>
    <property type="match status" value="2"/>
</dbReference>
<dbReference type="PROSITE" id="PS50089">
    <property type="entry name" value="ZF_RING_2"/>
    <property type="match status" value="1"/>
</dbReference>
<evidence type="ECO:0000259" key="10">
    <source>
        <dbReference type="PROSITE" id="PS50188"/>
    </source>
</evidence>
<dbReference type="SUPFAM" id="SSF57850">
    <property type="entry name" value="RING/U-box"/>
    <property type="match status" value="1"/>
</dbReference>
<dbReference type="PROSITE" id="PS50188">
    <property type="entry name" value="B302_SPRY"/>
    <property type="match status" value="2"/>
</dbReference>